<evidence type="ECO:0000313" key="2">
    <source>
        <dbReference type="WBParaSite" id="ES5_v2.g23425.t1"/>
    </source>
</evidence>
<protein>
    <submittedName>
        <fullName evidence="2">Uncharacterized protein</fullName>
    </submittedName>
</protein>
<dbReference type="WBParaSite" id="ES5_v2.g23425.t1">
    <property type="protein sequence ID" value="ES5_v2.g23425.t1"/>
    <property type="gene ID" value="ES5_v2.g23425"/>
</dbReference>
<accession>A0AC34G154</accession>
<sequence>MPSQCHGYKFILTVDENNMPTCNVEVTMAKEIALLPLFLDMFCPSKIPVIGFCSNFSIICIHDDEVGYKFLEGWNGMIGKELFISFADKKPRYCEKALEDFSKKPSSVISHLVNIMAMPEDDVKTSLLWKFSIVKNSRNEILVEFDNFDGSRKAASPAFLLAMLIKEHQKVIKNETGEKPMKFGFWFLNTDSDAVNERIKAGFVEACKLLKIEHVFIE</sequence>
<name>A0AC34G154_9BILA</name>
<reference evidence="2" key="1">
    <citation type="submission" date="2022-11" db="UniProtKB">
        <authorList>
            <consortium name="WormBaseParasite"/>
        </authorList>
    </citation>
    <scope>IDENTIFICATION</scope>
</reference>
<organism evidence="1 2">
    <name type="scientific">Panagrolaimus sp. ES5</name>
    <dbReference type="NCBI Taxonomy" id="591445"/>
    <lineage>
        <taxon>Eukaryota</taxon>
        <taxon>Metazoa</taxon>
        <taxon>Ecdysozoa</taxon>
        <taxon>Nematoda</taxon>
        <taxon>Chromadorea</taxon>
        <taxon>Rhabditida</taxon>
        <taxon>Tylenchina</taxon>
        <taxon>Panagrolaimomorpha</taxon>
        <taxon>Panagrolaimoidea</taxon>
        <taxon>Panagrolaimidae</taxon>
        <taxon>Panagrolaimus</taxon>
    </lineage>
</organism>
<proteinExistence type="predicted"/>
<dbReference type="Proteomes" id="UP000887579">
    <property type="component" value="Unplaced"/>
</dbReference>
<evidence type="ECO:0000313" key="1">
    <source>
        <dbReference type="Proteomes" id="UP000887579"/>
    </source>
</evidence>